<name>A0ABQ7JDD5_9APIC</name>
<dbReference type="Pfam" id="PF00642">
    <property type="entry name" value="zf-CCCH"/>
    <property type="match status" value="2"/>
</dbReference>
<evidence type="ECO:0000313" key="8">
    <source>
        <dbReference type="Proteomes" id="UP000823046"/>
    </source>
</evidence>
<evidence type="ECO:0000259" key="6">
    <source>
        <dbReference type="PROSITE" id="PS50103"/>
    </source>
</evidence>
<evidence type="ECO:0000256" key="1">
    <source>
        <dbReference type="ARBA" id="ARBA00022723"/>
    </source>
</evidence>
<proteinExistence type="predicted"/>
<dbReference type="SMART" id="SM00356">
    <property type="entry name" value="ZnF_C3H1"/>
    <property type="match status" value="3"/>
</dbReference>
<dbReference type="SUPFAM" id="SSF90229">
    <property type="entry name" value="CCCH zinc finger"/>
    <property type="match status" value="3"/>
</dbReference>
<dbReference type="InterPro" id="IPR045877">
    <property type="entry name" value="ZFP36-like"/>
</dbReference>
<protein>
    <submittedName>
        <fullName evidence="7">Zinc finger (CCCH type) motif-containing protein</fullName>
    </submittedName>
</protein>
<keyword evidence="4 5" id="KW-0862">Zinc</keyword>
<dbReference type="InterPro" id="IPR000571">
    <property type="entry name" value="Znf_CCCH"/>
</dbReference>
<evidence type="ECO:0000256" key="2">
    <source>
        <dbReference type="ARBA" id="ARBA00022737"/>
    </source>
</evidence>
<keyword evidence="1 5" id="KW-0479">Metal-binding</keyword>
<comment type="caution">
    <text evidence="7">The sequence shown here is derived from an EMBL/GenBank/DDBJ whole genome shotgun (WGS) entry which is preliminary data.</text>
</comment>
<keyword evidence="8" id="KW-1185">Reference proteome</keyword>
<dbReference type="Proteomes" id="UP000823046">
    <property type="component" value="Unassembled WGS sequence"/>
</dbReference>
<dbReference type="Gene3D" id="4.10.1000.10">
    <property type="entry name" value="Zinc finger, CCCH-type"/>
    <property type="match status" value="3"/>
</dbReference>
<feature type="domain" description="C3H1-type" evidence="6">
    <location>
        <begin position="11"/>
        <end position="37"/>
    </location>
</feature>
<feature type="zinc finger region" description="C3H1-type" evidence="5">
    <location>
        <begin position="45"/>
        <end position="73"/>
    </location>
</feature>
<dbReference type="PANTHER" id="PTHR12547">
    <property type="entry name" value="CCCH ZINC FINGER/TIS11-RELATED"/>
    <property type="match status" value="1"/>
</dbReference>
<reference evidence="7 8" key="1">
    <citation type="journal article" date="2020" name="bioRxiv">
        <title>Metabolic contributions of an alphaproteobacterial endosymbiont in the apicomplexan Cardiosporidium cionae.</title>
        <authorList>
            <person name="Hunter E.S."/>
            <person name="Paight C.J."/>
            <person name="Lane C.E."/>
        </authorList>
    </citation>
    <scope>NUCLEOTIDE SEQUENCE [LARGE SCALE GENOMIC DNA]</scope>
    <source>
        <strain evidence="7">ESH_2018</strain>
    </source>
</reference>
<evidence type="ECO:0000313" key="7">
    <source>
        <dbReference type="EMBL" id="KAF8821974.1"/>
    </source>
</evidence>
<dbReference type="PANTHER" id="PTHR12547:SF18">
    <property type="entry name" value="PROTEIN TIS11"/>
    <property type="match status" value="1"/>
</dbReference>
<evidence type="ECO:0000256" key="3">
    <source>
        <dbReference type="ARBA" id="ARBA00022771"/>
    </source>
</evidence>
<feature type="domain" description="C3H1-type" evidence="6">
    <location>
        <begin position="81"/>
        <end position="108"/>
    </location>
</feature>
<gene>
    <name evidence="7" type="ORF">IE077_001279</name>
</gene>
<organism evidence="7 8">
    <name type="scientific">Cardiosporidium cionae</name>
    <dbReference type="NCBI Taxonomy" id="476202"/>
    <lineage>
        <taxon>Eukaryota</taxon>
        <taxon>Sar</taxon>
        <taxon>Alveolata</taxon>
        <taxon>Apicomplexa</taxon>
        <taxon>Aconoidasida</taxon>
        <taxon>Nephromycida</taxon>
        <taxon>Cardiosporidium</taxon>
    </lineage>
</organism>
<feature type="zinc finger region" description="C3H1-type" evidence="5">
    <location>
        <begin position="11"/>
        <end position="37"/>
    </location>
</feature>
<evidence type="ECO:0000256" key="4">
    <source>
        <dbReference type="ARBA" id="ARBA00022833"/>
    </source>
</evidence>
<feature type="zinc finger region" description="C3H1-type" evidence="5">
    <location>
        <begin position="81"/>
        <end position="108"/>
    </location>
</feature>
<dbReference type="PROSITE" id="PS50103">
    <property type="entry name" value="ZF_C3H1"/>
    <property type="match status" value="3"/>
</dbReference>
<keyword evidence="2" id="KW-0677">Repeat</keyword>
<feature type="domain" description="C3H1-type" evidence="6">
    <location>
        <begin position="45"/>
        <end position="73"/>
    </location>
</feature>
<accession>A0ABQ7JDD5</accession>
<keyword evidence="3 5" id="KW-0863">Zinc-finger</keyword>
<dbReference type="InterPro" id="IPR036855">
    <property type="entry name" value="Znf_CCCH_sf"/>
</dbReference>
<dbReference type="EMBL" id="JADAQX010000102">
    <property type="protein sequence ID" value="KAF8821974.1"/>
    <property type="molecule type" value="Genomic_DNA"/>
</dbReference>
<evidence type="ECO:0000256" key="5">
    <source>
        <dbReference type="PROSITE-ProRule" id="PRU00723"/>
    </source>
</evidence>
<sequence length="416" mass="47355">MAKMNTIKMQFYKTKMCPYLDRKCKHEDNCFFAHTKEELRPLPNLTKTRLCPAFLESGKCLNGTFCKCAHSMQELRATDWFLKTKVCHLWKKGICSAGENCRYAHVEMLDSTKGFNQQRDPHVEISQLDIANQNSFKLKEEAQRDLTELLQSQSGSLNLLINRLPLNRDSVDSVTAGIPHQLLIDLHASQSEVNNNHNKDLDAFLKLVNRNNMVCRESFNGSERSNYIPSTDNSLQNWRLQQTFMSDDQLANNPRVGVSEECSTSELGENYSGLGQLNMPISFQPRLPFLDEKSYHGINMNVATTDLDCNYEMSQLPGTQFNREVPNDSCGCSSWPAEDNWYSYEAPSHEVCENFRGPQEADAYDGVSTSCGSLGTIPSSWNQYNFCDALRIENVFPLYPLEEETKFYAPCGTNQE</sequence>